<organism evidence="1 2">
    <name type="scientific">Kocuria dechangensis</name>
    <dbReference type="NCBI Taxonomy" id="1176249"/>
    <lineage>
        <taxon>Bacteria</taxon>
        <taxon>Bacillati</taxon>
        <taxon>Actinomycetota</taxon>
        <taxon>Actinomycetes</taxon>
        <taxon>Micrococcales</taxon>
        <taxon>Micrococcaceae</taxon>
        <taxon>Kocuria</taxon>
    </lineage>
</organism>
<dbReference type="InterPro" id="IPR023198">
    <property type="entry name" value="PGP-like_dom2"/>
</dbReference>
<dbReference type="Proteomes" id="UP000638848">
    <property type="component" value="Unassembled WGS sequence"/>
</dbReference>
<gene>
    <name evidence="1" type="ORF">GCM10011374_15340</name>
</gene>
<dbReference type="Pfam" id="PF00702">
    <property type="entry name" value="Hydrolase"/>
    <property type="match status" value="1"/>
</dbReference>
<name>A0A917GPX3_9MICC</name>
<protein>
    <submittedName>
        <fullName evidence="1">Phosphoglycolate phosphatase</fullName>
    </submittedName>
</protein>
<dbReference type="SFLD" id="SFLDG01129">
    <property type="entry name" value="C1.5:_HAD__Beta-PGM__Phosphata"/>
    <property type="match status" value="1"/>
</dbReference>
<dbReference type="PANTHER" id="PTHR18901:SF38">
    <property type="entry name" value="PSEUDOURIDINE-5'-PHOSPHATASE"/>
    <property type="match status" value="1"/>
</dbReference>
<dbReference type="NCBIfam" id="TIGR01509">
    <property type="entry name" value="HAD-SF-IA-v3"/>
    <property type="match status" value="1"/>
</dbReference>
<dbReference type="PRINTS" id="PR00413">
    <property type="entry name" value="HADHALOGNASE"/>
</dbReference>
<dbReference type="SFLD" id="SFLDS00003">
    <property type="entry name" value="Haloacid_Dehalogenase"/>
    <property type="match status" value="1"/>
</dbReference>
<reference evidence="1" key="2">
    <citation type="submission" date="2020-09" db="EMBL/GenBank/DDBJ databases">
        <authorList>
            <person name="Sun Q."/>
            <person name="Zhou Y."/>
        </authorList>
    </citation>
    <scope>NUCLEOTIDE SEQUENCE</scope>
    <source>
        <strain evidence="1">CGMCC 1.12187</strain>
    </source>
</reference>
<dbReference type="InterPro" id="IPR023214">
    <property type="entry name" value="HAD_sf"/>
</dbReference>
<dbReference type="RefSeq" id="WP_188535870.1">
    <property type="nucleotide sequence ID" value="NZ_BMEQ01000006.1"/>
</dbReference>
<dbReference type="InterPro" id="IPR036412">
    <property type="entry name" value="HAD-like_sf"/>
</dbReference>
<dbReference type="PANTHER" id="PTHR18901">
    <property type="entry name" value="2-DEOXYGLUCOSE-6-PHOSPHATE PHOSPHATASE 2"/>
    <property type="match status" value="1"/>
</dbReference>
<proteinExistence type="predicted"/>
<sequence>MSSPGFPHAVLFDHDGTLVDTEPLWEEAKRALAAEHGRDWTAQDTAATLGRPIPVTIARMREIGVDLDDRTMFRAIYEHSVRVLEAAQLEFIEGVGALLEELSATGIPAAIVTNATSEVARLTAAAAPRGLFRVVIGDEEVAAGVRPKPDPHAYLTAARRLGVDPARCVVVEDSPSGAASGVAAGIPTVVVPGIKAVPAGPGLVHLPSHRELSLELLQSLDPHAPSSPFHPDAVWRA</sequence>
<dbReference type="EMBL" id="BMEQ01000006">
    <property type="protein sequence ID" value="GGG53391.1"/>
    <property type="molecule type" value="Genomic_DNA"/>
</dbReference>
<dbReference type="InterPro" id="IPR006439">
    <property type="entry name" value="HAD-SF_hydro_IA"/>
</dbReference>
<dbReference type="SUPFAM" id="SSF56784">
    <property type="entry name" value="HAD-like"/>
    <property type="match status" value="1"/>
</dbReference>
<comment type="caution">
    <text evidence="1">The sequence shown here is derived from an EMBL/GenBank/DDBJ whole genome shotgun (WGS) entry which is preliminary data.</text>
</comment>
<dbReference type="Gene3D" id="3.40.50.1000">
    <property type="entry name" value="HAD superfamily/HAD-like"/>
    <property type="match status" value="1"/>
</dbReference>
<evidence type="ECO:0000313" key="2">
    <source>
        <dbReference type="Proteomes" id="UP000638848"/>
    </source>
</evidence>
<dbReference type="CDD" id="cd07505">
    <property type="entry name" value="HAD_BPGM-like"/>
    <property type="match status" value="1"/>
</dbReference>
<keyword evidence="2" id="KW-1185">Reference proteome</keyword>
<reference evidence="1" key="1">
    <citation type="journal article" date="2014" name="Int. J. Syst. Evol. Microbiol.">
        <title>Complete genome sequence of Corynebacterium casei LMG S-19264T (=DSM 44701T), isolated from a smear-ripened cheese.</title>
        <authorList>
            <consortium name="US DOE Joint Genome Institute (JGI-PGF)"/>
            <person name="Walter F."/>
            <person name="Albersmeier A."/>
            <person name="Kalinowski J."/>
            <person name="Ruckert C."/>
        </authorList>
    </citation>
    <scope>NUCLEOTIDE SEQUENCE</scope>
    <source>
        <strain evidence="1">CGMCC 1.12187</strain>
    </source>
</reference>
<evidence type="ECO:0000313" key="1">
    <source>
        <dbReference type="EMBL" id="GGG53391.1"/>
    </source>
</evidence>
<dbReference type="Gene3D" id="1.10.150.240">
    <property type="entry name" value="Putative phosphatase, domain 2"/>
    <property type="match status" value="1"/>
</dbReference>
<accession>A0A917GPX3</accession>
<dbReference type="AlphaFoldDB" id="A0A917GPX3"/>